<feature type="compositionally biased region" description="Low complexity" evidence="1">
    <location>
        <begin position="126"/>
        <end position="137"/>
    </location>
</feature>
<keyword evidence="3" id="KW-1185">Reference proteome</keyword>
<dbReference type="Proteomes" id="UP000183809">
    <property type="component" value="Unassembled WGS sequence"/>
</dbReference>
<organism evidence="2 3">
    <name type="scientific">Diplodia corticola</name>
    <dbReference type="NCBI Taxonomy" id="236234"/>
    <lineage>
        <taxon>Eukaryota</taxon>
        <taxon>Fungi</taxon>
        <taxon>Dikarya</taxon>
        <taxon>Ascomycota</taxon>
        <taxon>Pezizomycotina</taxon>
        <taxon>Dothideomycetes</taxon>
        <taxon>Dothideomycetes incertae sedis</taxon>
        <taxon>Botryosphaeriales</taxon>
        <taxon>Botryosphaeriaceae</taxon>
        <taxon>Diplodia</taxon>
    </lineage>
</organism>
<protein>
    <submittedName>
        <fullName evidence="2">Uncharacterized protein</fullName>
    </submittedName>
</protein>
<dbReference type="GeneID" id="31015085"/>
<dbReference type="AlphaFoldDB" id="A0A1J9RZJ0"/>
<proteinExistence type="predicted"/>
<feature type="compositionally biased region" description="Basic and acidic residues" evidence="1">
    <location>
        <begin position="143"/>
        <end position="153"/>
    </location>
</feature>
<name>A0A1J9RZJ0_9PEZI</name>
<reference evidence="2 3" key="1">
    <citation type="submission" date="2016-10" db="EMBL/GenBank/DDBJ databases">
        <title>Proteomics and genomics reveal pathogen-plant mechanisms compatible with a hemibiotrophic lifestyle of Diplodia corticola.</title>
        <authorList>
            <person name="Fernandes I."/>
            <person name="De Jonge R."/>
            <person name="Van De Peer Y."/>
            <person name="Devreese B."/>
            <person name="Alves A."/>
            <person name="Esteves A.C."/>
        </authorList>
    </citation>
    <scope>NUCLEOTIDE SEQUENCE [LARGE SCALE GENOMIC DNA]</scope>
    <source>
        <strain evidence="2 3">CBS 112549</strain>
    </source>
</reference>
<evidence type="ECO:0000313" key="3">
    <source>
        <dbReference type="Proteomes" id="UP000183809"/>
    </source>
</evidence>
<comment type="caution">
    <text evidence="2">The sequence shown here is derived from an EMBL/GenBank/DDBJ whole genome shotgun (WGS) entry which is preliminary data.</text>
</comment>
<sequence>MRHATLYHLRAFLRPLKRRVRKGKSRAIPCGNHRHHQSHSGYNPLLPFHDDDNDDRGPEGEDAIELLPPARPVTDPCLLIRPTSAPGPSPPSLSSSSLTLAPASASTCTLASSSPSACHPSLSFSPSCTTPTCTDRPVSAGCQKKEKEKKSSRRETWTKSLLALDSLFFENGGDVERTTAAAVDAHAAADGKKRPGVRESRRDSFMWMKFDGHTGGAVAWADGARLAAGAGWGV</sequence>
<feature type="region of interest" description="Disordered" evidence="1">
    <location>
        <begin position="126"/>
        <end position="153"/>
    </location>
</feature>
<dbReference type="RefSeq" id="XP_020129129.1">
    <property type="nucleotide sequence ID" value="XM_020274824.1"/>
</dbReference>
<accession>A0A1J9RZJ0</accession>
<dbReference type="EMBL" id="MNUE01000035">
    <property type="protein sequence ID" value="OJD32869.1"/>
    <property type="molecule type" value="Genomic_DNA"/>
</dbReference>
<evidence type="ECO:0000313" key="2">
    <source>
        <dbReference type="EMBL" id="OJD32869.1"/>
    </source>
</evidence>
<gene>
    <name evidence="2" type="ORF">BKCO1_3500075</name>
</gene>
<feature type="region of interest" description="Disordered" evidence="1">
    <location>
        <begin position="23"/>
        <end position="98"/>
    </location>
</feature>
<evidence type="ECO:0000256" key="1">
    <source>
        <dbReference type="SAM" id="MobiDB-lite"/>
    </source>
</evidence>